<sequence length="102" mass="10840">MSAVFRSLGELNCRERSALRAVAAGRAGITCSSEPDLYIDGMVFCDQETARRLWHGGLVRAARPGRLGELVPAELTEPAVEALELGAAPRPVPERPGGDGQL</sequence>
<protein>
    <submittedName>
        <fullName evidence="1">Uncharacterized protein</fullName>
    </submittedName>
</protein>
<gene>
    <name evidence="1" type="ORF">ACFQ16_19330</name>
</gene>
<dbReference type="EMBL" id="JBHTIW010000016">
    <property type="protein sequence ID" value="MFD0921901.1"/>
    <property type="molecule type" value="Genomic_DNA"/>
</dbReference>
<organism evidence="1 2">
    <name type="scientific">Saccharopolyspora rosea</name>
    <dbReference type="NCBI Taxonomy" id="524884"/>
    <lineage>
        <taxon>Bacteria</taxon>
        <taxon>Bacillati</taxon>
        <taxon>Actinomycetota</taxon>
        <taxon>Actinomycetes</taxon>
        <taxon>Pseudonocardiales</taxon>
        <taxon>Pseudonocardiaceae</taxon>
        <taxon>Saccharopolyspora</taxon>
    </lineage>
</organism>
<keyword evidence="2" id="KW-1185">Reference proteome</keyword>
<accession>A0ABW3FU73</accession>
<name>A0ABW3FU73_9PSEU</name>
<proteinExistence type="predicted"/>
<evidence type="ECO:0000313" key="2">
    <source>
        <dbReference type="Proteomes" id="UP001597018"/>
    </source>
</evidence>
<evidence type="ECO:0000313" key="1">
    <source>
        <dbReference type="EMBL" id="MFD0921901.1"/>
    </source>
</evidence>
<dbReference type="Proteomes" id="UP001597018">
    <property type="component" value="Unassembled WGS sequence"/>
</dbReference>
<reference evidence="2" key="1">
    <citation type="journal article" date="2019" name="Int. J. Syst. Evol. Microbiol.">
        <title>The Global Catalogue of Microorganisms (GCM) 10K type strain sequencing project: providing services to taxonomists for standard genome sequencing and annotation.</title>
        <authorList>
            <consortium name="The Broad Institute Genomics Platform"/>
            <consortium name="The Broad Institute Genome Sequencing Center for Infectious Disease"/>
            <person name="Wu L."/>
            <person name="Ma J."/>
        </authorList>
    </citation>
    <scope>NUCLEOTIDE SEQUENCE [LARGE SCALE GENOMIC DNA]</scope>
    <source>
        <strain evidence="2">CCUG 56401</strain>
    </source>
</reference>
<dbReference type="RefSeq" id="WP_380758867.1">
    <property type="nucleotide sequence ID" value="NZ_BAABLT010000051.1"/>
</dbReference>
<comment type="caution">
    <text evidence="1">The sequence shown here is derived from an EMBL/GenBank/DDBJ whole genome shotgun (WGS) entry which is preliminary data.</text>
</comment>